<keyword evidence="2" id="KW-1185">Reference proteome</keyword>
<dbReference type="EMBL" id="QBLH01000329">
    <property type="protein sequence ID" value="TGZ56532.1"/>
    <property type="molecule type" value="Genomic_DNA"/>
</dbReference>
<sequence>MATLDPPGCRVERCAAGCGPPGDDFAIPLRLTVLAVVPWSSFFPLFGDGSNDGGGSSSDGGCTILRSLFRREKIVFISTVVRMDGVPVIYVPAQTHLIYSTKHNSLTLFRGKVLVYLGYASKSHEFHAWHARMSNLPRARFLPYFTFCLTSDSCVPFDTDFVSGTFVGLA</sequence>
<dbReference type="AlphaFoldDB" id="A0A4S2L1A2"/>
<protein>
    <submittedName>
        <fullName evidence="1">Uncharacterized protein</fullName>
    </submittedName>
</protein>
<evidence type="ECO:0000313" key="1">
    <source>
        <dbReference type="EMBL" id="TGZ56532.1"/>
    </source>
</evidence>
<accession>A0A4S2L1A2</accession>
<evidence type="ECO:0000313" key="2">
    <source>
        <dbReference type="Proteomes" id="UP000310200"/>
    </source>
</evidence>
<comment type="caution">
    <text evidence="1">The sequence shown here is derived from an EMBL/GenBank/DDBJ whole genome shotgun (WGS) entry which is preliminary data.</text>
</comment>
<organism evidence="1 2">
    <name type="scientific">Temnothorax longispinosus</name>
    <dbReference type="NCBI Taxonomy" id="300112"/>
    <lineage>
        <taxon>Eukaryota</taxon>
        <taxon>Metazoa</taxon>
        <taxon>Ecdysozoa</taxon>
        <taxon>Arthropoda</taxon>
        <taxon>Hexapoda</taxon>
        <taxon>Insecta</taxon>
        <taxon>Pterygota</taxon>
        <taxon>Neoptera</taxon>
        <taxon>Endopterygota</taxon>
        <taxon>Hymenoptera</taxon>
        <taxon>Apocrita</taxon>
        <taxon>Aculeata</taxon>
        <taxon>Formicoidea</taxon>
        <taxon>Formicidae</taxon>
        <taxon>Myrmicinae</taxon>
        <taxon>Temnothorax</taxon>
    </lineage>
</organism>
<name>A0A4S2L1A2_9HYME</name>
<gene>
    <name evidence="1" type="ORF">DBV15_10551</name>
</gene>
<proteinExistence type="predicted"/>
<dbReference type="Proteomes" id="UP000310200">
    <property type="component" value="Unassembled WGS sequence"/>
</dbReference>
<reference evidence="1 2" key="1">
    <citation type="journal article" date="2019" name="Philos. Trans. R. Soc. Lond., B, Biol. Sci.">
        <title>Ant behaviour and brain gene expression of defending hosts depend on the ecological success of the intruding social parasite.</title>
        <authorList>
            <person name="Kaur R."/>
            <person name="Stoldt M."/>
            <person name="Jongepier E."/>
            <person name="Feldmeyer B."/>
            <person name="Menzel F."/>
            <person name="Bornberg-Bauer E."/>
            <person name="Foitzik S."/>
        </authorList>
    </citation>
    <scope>NUCLEOTIDE SEQUENCE [LARGE SCALE GENOMIC DNA]</scope>
    <source>
        <tissue evidence="1">Whole body</tissue>
    </source>
</reference>